<evidence type="ECO:0000313" key="3">
    <source>
        <dbReference type="EMBL" id="VYU37227.1"/>
    </source>
</evidence>
<dbReference type="InterPro" id="IPR011761">
    <property type="entry name" value="ATP-grasp"/>
</dbReference>
<dbReference type="Gene3D" id="3.30.1490.20">
    <property type="entry name" value="ATP-grasp fold, A domain"/>
    <property type="match status" value="1"/>
</dbReference>
<dbReference type="Pfam" id="PF02655">
    <property type="entry name" value="ATP-grasp_3"/>
    <property type="match status" value="1"/>
</dbReference>
<dbReference type="GO" id="GO:0005524">
    <property type="term" value="F:ATP binding"/>
    <property type="evidence" value="ECO:0007669"/>
    <property type="project" value="UniProtKB-UniRule"/>
</dbReference>
<proteinExistence type="predicted"/>
<dbReference type="SUPFAM" id="SSF56059">
    <property type="entry name" value="Glutathione synthetase ATP-binding domain-like"/>
    <property type="match status" value="1"/>
</dbReference>
<dbReference type="GO" id="GO:0046872">
    <property type="term" value="F:metal ion binding"/>
    <property type="evidence" value="ECO:0007669"/>
    <property type="project" value="InterPro"/>
</dbReference>
<evidence type="ECO:0000256" key="1">
    <source>
        <dbReference type="PROSITE-ProRule" id="PRU00409"/>
    </source>
</evidence>
<keyword evidence="1" id="KW-0547">Nucleotide-binding</keyword>
<dbReference type="EMBL" id="CACRTV010000051">
    <property type="protein sequence ID" value="VYU37227.1"/>
    <property type="molecule type" value="Genomic_DNA"/>
</dbReference>
<dbReference type="GO" id="GO:0034025">
    <property type="term" value="F:D-aspartate ligase activity"/>
    <property type="evidence" value="ECO:0007669"/>
    <property type="project" value="UniProtKB-EC"/>
</dbReference>
<evidence type="ECO:0000259" key="2">
    <source>
        <dbReference type="PROSITE" id="PS50975"/>
    </source>
</evidence>
<keyword evidence="1" id="KW-0067">ATP-binding</keyword>
<dbReference type="InterPro" id="IPR003806">
    <property type="entry name" value="ATP-grasp_PylC-type"/>
</dbReference>
<name>A0A6N3EHX5_9CLOT</name>
<accession>A0A6N3EHX5</accession>
<keyword evidence="3" id="KW-0436">Ligase</keyword>
<dbReference type="InterPro" id="IPR013815">
    <property type="entry name" value="ATP_grasp_subdomain_1"/>
</dbReference>
<dbReference type="RefSeq" id="WP_421757261.1">
    <property type="nucleotide sequence ID" value="NZ_CACRTV010000051.1"/>
</dbReference>
<organism evidence="3">
    <name type="scientific">Clostridium paraputrificum</name>
    <dbReference type="NCBI Taxonomy" id="29363"/>
    <lineage>
        <taxon>Bacteria</taxon>
        <taxon>Bacillati</taxon>
        <taxon>Bacillota</taxon>
        <taxon>Clostridia</taxon>
        <taxon>Eubacteriales</taxon>
        <taxon>Clostridiaceae</taxon>
        <taxon>Clostridium</taxon>
    </lineage>
</organism>
<dbReference type="PROSITE" id="PS50975">
    <property type="entry name" value="ATP_GRASP"/>
    <property type="match status" value="1"/>
</dbReference>
<reference evidence="3" key="1">
    <citation type="submission" date="2019-11" db="EMBL/GenBank/DDBJ databases">
        <authorList>
            <person name="Feng L."/>
        </authorList>
    </citation>
    <scope>NUCLEOTIDE SEQUENCE</scope>
    <source>
        <strain evidence="3">CParaputrificumLFYP93</strain>
    </source>
</reference>
<protein>
    <submittedName>
        <fullName evidence="3">D-aspartate ligase</fullName>
        <ecNumber evidence="3">6.3.1.12</ecNumber>
    </submittedName>
</protein>
<dbReference type="EC" id="6.3.1.12" evidence="3"/>
<gene>
    <name evidence="3" type="ORF">CPLFYP93_02124</name>
</gene>
<feature type="domain" description="ATP-grasp" evidence="2">
    <location>
        <begin position="125"/>
        <end position="323"/>
    </location>
</feature>
<dbReference type="Gene3D" id="3.30.470.20">
    <property type="entry name" value="ATP-grasp fold, B domain"/>
    <property type="match status" value="1"/>
</dbReference>
<dbReference type="AlphaFoldDB" id="A0A6N3EHX5"/>
<sequence length="406" mass="47667">MSKRDFIPVILGTDTNMYGMAKSFHMQYGIKSVVIGKACLFSARNSNIIDVKLFDKFDTQEVFLKTLVGVSEELSKEAEKLILIASSDNYAELIINNKHELEKYYCVPYISRDMMERLIDKESFYNVCEEYGLDYPKTYICTKETKNNLDLPFNYPIVVKPADSVLYFETHFEGKKKAYIIESEEEYKNVVNTIYSTQYDKNLIVQEYIPGDDTSMRVLNCYVDKDSKVSMMCLGKVLLEDCTPTLIGNYVAIQNDYNEEIFEKYKAFLEKLGYRGFANFDMKYDKRDNKYKVFEINIRQGRSSFFVTGCGNNLAKYLVEDLVYGKNLPTEIADKEHLWLGVPKKLVLKYLDDSRLKEDVNRLISENKYSFTLYYDKDSNLKRKLRVFSYYRGYNKTYKIHFKKKN</sequence>